<dbReference type="EMBL" id="VSSQ01048383">
    <property type="protein sequence ID" value="MPN02433.1"/>
    <property type="molecule type" value="Genomic_DNA"/>
</dbReference>
<proteinExistence type="predicted"/>
<protein>
    <submittedName>
        <fullName evidence="2">Uncharacterized protein</fullName>
    </submittedName>
</protein>
<dbReference type="AlphaFoldDB" id="A0A645EPG5"/>
<name>A0A645EPG5_9ZZZZ</name>
<accession>A0A645EPG5</accession>
<organism evidence="2">
    <name type="scientific">bioreactor metagenome</name>
    <dbReference type="NCBI Taxonomy" id="1076179"/>
    <lineage>
        <taxon>unclassified sequences</taxon>
        <taxon>metagenomes</taxon>
        <taxon>ecological metagenomes</taxon>
    </lineage>
</organism>
<comment type="caution">
    <text evidence="2">The sequence shown here is derived from an EMBL/GenBank/DDBJ whole genome shotgun (WGS) entry which is preliminary data.</text>
</comment>
<feature type="region of interest" description="Disordered" evidence="1">
    <location>
        <begin position="61"/>
        <end position="81"/>
    </location>
</feature>
<sequence length="100" mass="11754">MYCERFSEKDVVRGFSASQGVVVHRRKIVVNQGCGVYHFERKRHRHNSLWVDGEHFRGGETKHRTQALSSGEKGIRHGIPKSRRDFRRTMRAEFPEVFVD</sequence>
<evidence type="ECO:0000313" key="2">
    <source>
        <dbReference type="EMBL" id="MPN02433.1"/>
    </source>
</evidence>
<gene>
    <name evidence="2" type="ORF">SDC9_149649</name>
</gene>
<evidence type="ECO:0000256" key="1">
    <source>
        <dbReference type="SAM" id="MobiDB-lite"/>
    </source>
</evidence>
<reference evidence="2" key="1">
    <citation type="submission" date="2019-08" db="EMBL/GenBank/DDBJ databases">
        <authorList>
            <person name="Kucharzyk K."/>
            <person name="Murdoch R.W."/>
            <person name="Higgins S."/>
            <person name="Loffler F."/>
        </authorList>
    </citation>
    <scope>NUCLEOTIDE SEQUENCE</scope>
</reference>